<dbReference type="EMBL" id="CP004372">
    <property type="protein sequence ID" value="AHM02583.1"/>
    <property type="molecule type" value="Genomic_DNA"/>
</dbReference>
<dbReference type="STRING" id="1294273.roselon_00125"/>
<evidence type="ECO:0000313" key="2">
    <source>
        <dbReference type="EMBL" id="AHM02583.1"/>
    </source>
</evidence>
<protein>
    <submittedName>
        <fullName evidence="2">Uncharacterized protein</fullName>
    </submittedName>
</protein>
<evidence type="ECO:0000313" key="3">
    <source>
        <dbReference type="Proteomes" id="UP000019593"/>
    </source>
</evidence>
<proteinExistence type="predicted"/>
<name>W8RNK2_9RHOB</name>
<feature type="compositionally biased region" description="Acidic residues" evidence="1">
    <location>
        <begin position="74"/>
        <end position="84"/>
    </location>
</feature>
<organism evidence="2 3">
    <name type="scientific">Roseicyclus elongatus DSM 19469</name>
    <dbReference type="NCBI Taxonomy" id="1294273"/>
    <lineage>
        <taxon>Bacteria</taxon>
        <taxon>Pseudomonadati</taxon>
        <taxon>Pseudomonadota</taxon>
        <taxon>Alphaproteobacteria</taxon>
        <taxon>Rhodobacterales</taxon>
        <taxon>Roseobacteraceae</taxon>
        <taxon>Roseicyclus</taxon>
    </lineage>
</organism>
<reference evidence="2 3" key="1">
    <citation type="submission" date="2013-03" db="EMBL/GenBank/DDBJ databases">
        <authorList>
            <person name="Fiebig A."/>
            <person name="Goeker M."/>
            <person name="Klenk H.-P.P."/>
        </authorList>
    </citation>
    <scope>NUCLEOTIDE SEQUENCE [LARGE SCALE GENOMIC DNA]</scope>
    <source>
        <strain evidence="3">DSM 19469</strain>
    </source>
</reference>
<feature type="region of interest" description="Disordered" evidence="1">
    <location>
        <begin position="1"/>
        <end position="131"/>
    </location>
</feature>
<gene>
    <name evidence="2" type="ORF">roselon_00125</name>
</gene>
<accession>W8RNK2</accession>
<keyword evidence="3" id="KW-1185">Reference proteome</keyword>
<evidence type="ECO:0000256" key="1">
    <source>
        <dbReference type="SAM" id="MobiDB-lite"/>
    </source>
</evidence>
<dbReference type="AlphaFoldDB" id="W8RNK2"/>
<feature type="compositionally biased region" description="Basic and acidic residues" evidence="1">
    <location>
        <begin position="22"/>
        <end position="34"/>
    </location>
</feature>
<dbReference type="KEGG" id="red:roselon_00125"/>
<sequence length="131" mass="13956">MMSDTAKSSEEIEDVLSSIRRLVSDHHAPERSVDQPDTPPPPSEGADKLVLTPALRVTDPDDPWAPVPLKSDADDSPEPDDAWQPDDRLAVFDVVGAASEDAPSMPATEAPDAALGEAPEDAHGRRTRGGR</sequence>
<dbReference type="Proteomes" id="UP000019593">
    <property type="component" value="Chromosome"/>
</dbReference>
<dbReference type="HOGENOM" id="CLU_1926004_0_0_5"/>